<dbReference type="GO" id="GO:0005886">
    <property type="term" value="C:plasma membrane"/>
    <property type="evidence" value="ECO:0007669"/>
    <property type="project" value="UniProtKB-SubCell"/>
</dbReference>
<gene>
    <name evidence="7" type="ORF">GSF08_02300</name>
</gene>
<reference evidence="7 8" key="1">
    <citation type="submission" date="2019-12" db="EMBL/GenBank/DDBJ databases">
        <authorList>
            <person name="Yang R."/>
        </authorList>
    </citation>
    <scope>NUCLEOTIDE SEQUENCE [LARGE SCALE GENOMIC DNA]</scope>
    <source>
        <strain evidence="7 8">DONG20-135</strain>
    </source>
</reference>
<dbReference type="Proteomes" id="UP000434036">
    <property type="component" value="Unassembled WGS sequence"/>
</dbReference>
<keyword evidence="5 6" id="KW-0472">Membrane</keyword>
<dbReference type="InterPro" id="IPR050833">
    <property type="entry name" value="Poly_Biosynth_Transport"/>
</dbReference>
<evidence type="ECO:0000256" key="3">
    <source>
        <dbReference type="ARBA" id="ARBA00022692"/>
    </source>
</evidence>
<comment type="caution">
    <text evidence="7">The sequence shown here is derived from an EMBL/GenBank/DDBJ whole genome shotgun (WGS) entry which is preliminary data.</text>
</comment>
<feature type="transmembrane region" description="Helical" evidence="6">
    <location>
        <begin position="7"/>
        <end position="30"/>
    </location>
</feature>
<feature type="transmembrane region" description="Helical" evidence="6">
    <location>
        <begin position="341"/>
        <end position="358"/>
    </location>
</feature>
<feature type="transmembrane region" description="Helical" evidence="6">
    <location>
        <begin position="90"/>
        <end position="112"/>
    </location>
</feature>
<protein>
    <submittedName>
        <fullName evidence="7">Oligosaccharide flippase family protein</fullName>
    </submittedName>
</protein>
<evidence type="ECO:0000256" key="4">
    <source>
        <dbReference type="ARBA" id="ARBA00022989"/>
    </source>
</evidence>
<feature type="transmembrane region" description="Helical" evidence="6">
    <location>
        <begin position="456"/>
        <end position="480"/>
    </location>
</feature>
<dbReference type="AlphaFoldDB" id="A0A6N8U3H5"/>
<evidence type="ECO:0000256" key="1">
    <source>
        <dbReference type="ARBA" id="ARBA00004651"/>
    </source>
</evidence>
<feature type="transmembrane region" description="Helical" evidence="6">
    <location>
        <begin position="298"/>
        <end position="321"/>
    </location>
</feature>
<dbReference type="PANTHER" id="PTHR30250">
    <property type="entry name" value="PST FAMILY PREDICTED COLANIC ACID TRANSPORTER"/>
    <property type="match status" value="1"/>
</dbReference>
<evidence type="ECO:0000256" key="5">
    <source>
        <dbReference type="ARBA" id="ARBA00023136"/>
    </source>
</evidence>
<feature type="transmembrane region" description="Helical" evidence="6">
    <location>
        <begin position="118"/>
        <end position="140"/>
    </location>
</feature>
<keyword evidence="2" id="KW-1003">Cell membrane</keyword>
<feature type="transmembrane region" description="Helical" evidence="6">
    <location>
        <begin position="246"/>
        <end position="266"/>
    </location>
</feature>
<evidence type="ECO:0000313" key="7">
    <source>
        <dbReference type="EMBL" id="MXQ72778.1"/>
    </source>
</evidence>
<feature type="transmembrane region" description="Helical" evidence="6">
    <location>
        <begin position="395"/>
        <end position="417"/>
    </location>
</feature>
<dbReference type="Pfam" id="PF01943">
    <property type="entry name" value="Polysacc_synt"/>
    <property type="match status" value="1"/>
</dbReference>
<feature type="transmembrane region" description="Helical" evidence="6">
    <location>
        <begin position="152"/>
        <end position="173"/>
    </location>
</feature>
<dbReference type="RefSeq" id="WP_160624259.1">
    <property type="nucleotide sequence ID" value="NZ_WUUQ01000001.1"/>
</dbReference>
<feature type="transmembrane region" description="Helical" evidence="6">
    <location>
        <begin position="429"/>
        <end position="450"/>
    </location>
</feature>
<keyword evidence="8" id="KW-1185">Reference proteome</keyword>
<sequence length="503" mass="58264">MRKKYTIYNLISSLGGQMISLLIGIVARAYFVRYLGIEMSGLNSLCTTIISSLSIAELGIGDAITFNLYKPLAENNRHRIIALMGYFKKIYVVIAFVVLVLGGIMIPFLPYFTNNLDYILVLGVFLIFLINSFISYFFSYKRVMLFSNQKDYLISSIHYMFYFAQNILQIIVLVLTSNIYLFLLLMVLATLGENFLISYIVDKKYKYLRNKKVLLDKRSKKELFRDVKSTLMFKLGRLITENEDNLIISFFIGVSNVGIYANYLLIMTSLRSILLKIFKSCLASLGNLNAEKDDDYNYVITNVLAFINLIISGFVFVEFSLLINRFIPLWVGKKYLFTDKIVILLGFIIFLQCSRAIFSTFRDGFGLFRVFNWRTLAEAFVNFVLSVFLVKKIGIYGIFLGTAISNVLFFIIEPIMVYSYKFHKPVRHYLLLFIKILGVSVFCIIIMGRLSSSLYINWISLLILGFSTMIVYLIIVYLMLRKDKSFIFLRNIGMDYFQKIKNR</sequence>
<name>A0A6N8U3H5_9FIRM</name>
<evidence type="ECO:0000313" key="8">
    <source>
        <dbReference type="Proteomes" id="UP000434036"/>
    </source>
</evidence>
<dbReference type="EMBL" id="WUUQ01000001">
    <property type="protein sequence ID" value="MXQ72778.1"/>
    <property type="molecule type" value="Genomic_DNA"/>
</dbReference>
<dbReference type="InterPro" id="IPR002797">
    <property type="entry name" value="Polysacc_synth"/>
</dbReference>
<evidence type="ECO:0000256" key="6">
    <source>
        <dbReference type="SAM" id="Phobius"/>
    </source>
</evidence>
<organism evidence="7 8">
    <name type="scientific">Copranaerobaculum intestinale</name>
    <dbReference type="NCBI Taxonomy" id="2692629"/>
    <lineage>
        <taxon>Bacteria</taxon>
        <taxon>Bacillati</taxon>
        <taxon>Bacillota</taxon>
        <taxon>Erysipelotrichia</taxon>
        <taxon>Erysipelotrichales</taxon>
        <taxon>Erysipelotrichaceae</taxon>
        <taxon>Copranaerobaculum</taxon>
    </lineage>
</organism>
<proteinExistence type="predicted"/>
<keyword evidence="3 6" id="KW-0812">Transmembrane</keyword>
<reference evidence="7 8" key="2">
    <citation type="submission" date="2020-01" db="EMBL/GenBank/DDBJ databases">
        <title>Clostridiaceae sp. nov. isolated from the gut of human by culturomics.</title>
        <authorList>
            <person name="Chang Y."/>
        </authorList>
    </citation>
    <scope>NUCLEOTIDE SEQUENCE [LARGE SCALE GENOMIC DNA]</scope>
    <source>
        <strain evidence="7 8">DONG20-135</strain>
    </source>
</reference>
<evidence type="ECO:0000256" key="2">
    <source>
        <dbReference type="ARBA" id="ARBA00022475"/>
    </source>
</evidence>
<feature type="transmembrane region" description="Helical" evidence="6">
    <location>
        <begin position="179"/>
        <end position="202"/>
    </location>
</feature>
<feature type="transmembrane region" description="Helical" evidence="6">
    <location>
        <begin position="42"/>
        <end position="69"/>
    </location>
</feature>
<keyword evidence="4 6" id="KW-1133">Transmembrane helix</keyword>
<comment type="subcellular location">
    <subcellularLocation>
        <location evidence="1">Cell membrane</location>
        <topology evidence="1">Multi-pass membrane protein</topology>
    </subcellularLocation>
</comment>
<accession>A0A6N8U3H5</accession>
<dbReference type="PANTHER" id="PTHR30250:SF26">
    <property type="entry name" value="PSMA PROTEIN"/>
    <property type="match status" value="1"/>
</dbReference>